<keyword evidence="3 11" id="KW-1134">Transmembrane beta strand</keyword>
<comment type="subcellular location">
    <subcellularLocation>
        <location evidence="1 11">Cell outer membrane</location>
        <topology evidence="1 11">Multi-pass membrane protein</topology>
    </subcellularLocation>
</comment>
<organism evidence="16 17">
    <name type="scientific">Microbulbifer rhizosphaerae</name>
    <dbReference type="NCBI Taxonomy" id="1562603"/>
    <lineage>
        <taxon>Bacteria</taxon>
        <taxon>Pseudomonadati</taxon>
        <taxon>Pseudomonadota</taxon>
        <taxon>Gammaproteobacteria</taxon>
        <taxon>Cellvibrionales</taxon>
        <taxon>Microbulbiferaceae</taxon>
        <taxon>Microbulbifer</taxon>
    </lineage>
</organism>
<keyword evidence="17" id="KW-1185">Reference proteome</keyword>
<dbReference type="GO" id="GO:0009279">
    <property type="term" value="C:cell outer membrane"/>
    <property type="evidence" value="ECO:0007669"/>
    <property type="project" value="UniProtKB-SubCell"/>
</dbReference>
<dbReference type="InterPro" id="IPR039426">
    <property type="entry name" value="TonB-dep_rcpt-like"/>
</dbReference>
<evidence type="ECO:0000256" key="6">
    <source>
        <dbReference type="ARBA" id="ARBA00023004"/>
    </source>
</evidence>
<evidence type="ECO:0000259" key="14">
    <source>
        <dbReference type="Pfam" id="PF00593"/>
    </source>
</evidence>
<dbReference type="PANTHER" id="PTHR32552:SF81">
    <property type="entry name" value="TONB-DEPENDENT OUTER MEMBRANE RECEPTOR"/>
    <property type="match status" value="1"/>
</dbReference>
<keyword evidence="16" id="KW-0675">Receptor</keyword>
<feature type="domain" description="TonB-dependent receptor plug" evidence="15">
    <location>
        <begin position="56"/>
        <end position="168"/>
    </location>
</feature>
<dbReference type="AlphaFoldDB" id="A0A7W4W9K9"/>
<keyword evidence="6" id="KW-0408">Iron</keyword>
<evidence type="ECO:0000256" key="13">
    <source>
        <dbReference type="SAM" id="SignalP"/>
    </source>
</evidence>
<feature type="domain" description="TonB-dependent receptor-like beta-barrel" evidence="14">
    <location>
        <begin position="306"/>
        <end position="759"/>
    </location>
</feature>
<evidence type="ECO:0000256" key="8">
    <source>
        <dbReference type="ARBA" id="ARBA00023077"/>
    </source>
</evidence>
<dbReference type="RefSeq" id="WP_183457360.1">
    <property type="nucleotide sequence ID" value="NZ_JACHWZ010000004.1"/>
</dbReference>
<keyword evidence="13" id="KW-0732">Signal</keyword>
<evidence type="ECO:0000256" key="1">
    <source>
        <dbReference type="ARBA" id="ARBA00004571"/>
    </source>
</evidence>
<name>A0A7W4W9K9_9GAMM</name>
<evidence type="ECO:0000256" key="4">
    <source>
        <dbReference type="ARBA" id="ARBA00022496"/>
    </source>
</evidence>
<evidence type="ECO:0000256" key="9">
    <source>
        <dbReference type="ARBA" id="ARBA00023136"/>
    </source>
</evidence>
<dbReference type="Gene3D" id="2.40.170.20">
    <property type="entry name" value="TonB-dependent receptor, beta-barrel domain"/>
    <property type="match status" value="2"/>
</dbReference>
<dbReference type="Pfam" id="PF00593">
    <property type="entry name" value="TonB_dep_Rec_b-barrel"/>
    <property type="match status" value="1"/>
</dbReference>
<gene>
    <name evidence="16" type="ORF">FHS09_001010</name>
</gene>
<dbReference type="SUPFAM" id="SSF56935">
    <property type="entry name" value="Porins"/>
    <property type="match status" value="1"/>
</dbReference>
<keyword evidence="7" id="KW-0406">Ion transport</keyword>
<dbReference type="GO" id="GO:0006826">
    <property type="term" value="P:iron ion transport"/>
    <property type="evidence" value="ECO:0007669"/>
    <property type="project" value="UniProtKB-KW"/>
</dbReference>
<dbReference type="InterPro" id="IPR012910">
    <property type="entry name" value="Plug_dom"/>
</dbReference>
<comment type="similarity">
    <text evidence="11 12">Belongs to the TonB-dependent receptor family.</text>
</comment>
<sequence length="796" mass="86089">MKQCVPVSVLFNRNFLATSLALASQAGPGSHALAQEASVVPLEEVVVTARRRAENLQDVPISVTAMSAEALERRQIFSTVDLDRATPSMQFTSYGQLSGNNAAAVVFIRGVGQLDPTPAVDPGVGFYIDDVYMGRSVGAAMDFFDIADVQVLRGPQGTLFGRNTIGGAVIVNSRLPGTEFGGTISGELGDDNLYQVYGVVDLPVNGDLGLRLSAGTRKRDGYVTREFDGQDLGNENGYTLKGTLRWTPSDSLDVILRADYTEKDEHGSPFVFKGINTNAPVPAIVSVAAGCPGATMPFAPLEPGDPRFGAPFVPDTDDPRCANNHYDKGPYTNGGTAPVESTFEGYGSSGTLAWQLNNALELRSITAYRETDWTGIRDADNTPFTLITTDYTSASEQFSQELRLSFTSDRVHGITGLYYFDEDTSDRVTVPLAFPPAPPFIASLLNGGPGTRDLQFVDLSTESTAVFTEWTYDVTDALSLTGGLRYTDEDKFMQGVVFNLFPATDPDPDPLPNAAIPDGGPLFIRPDEYTENFQKMTGSASLTYNWAPEIMTYLSYADSFKSGGFNQRYNSPTPDFNPVTFDEETVESYELGIKANIGDSLRFNAAIFSSSYSDIQLIYRQGVVPLLFNAGSASIDGFELEFTYAPNLSLIVDGGFSYLDDSIEDIIEIPGADATVGPDNSLPFTPEWQGNLGIGYSFTYGDGLELTPRVDVAYTDSQFFDAANTELTAQNDSVTTVNASMTLSAPGTGWRVTLRGDNLTDELYPVQGNASLATLGYGEIVYARQRNWTLSAAYDF</sequence>
<comment type="caution">
    <text evidence="16">The sequence shown here is derived from an EMBL/GenBank/DDBJ whole genome shotgun (WGS) entry which is preliminary data.</text>
</comment>
<keyword evidence="10 11" id="KW-0998">Cell outer membrane</keyword>
<evidence type="ECO:0000256" key="3">
    <source>
        <dbReference type="ARBA" id="ARBA00022452"/>
    </source>
</evidence>
<evidence type="ECO:0000313" key="16">
    <source>
        <dbReference type="EMBL" id="MBB3060195.1"/>
    </source>
</evidence>
<dbReference type="InterPro" id="IPR000531">
    <property type="entry name" value="Beta-barrel_TonB"/>
</dbReference>
<proteinExistence type="inferred from homology"/>
<keyword evidence="4" id="KW-0410">Iron transport</keyword>
<accession>A0A7W4W9K9</accession>
<protein>
    <submittedName>
        <fullName evidence="16">Iron complex outermembrane receptor protein</fullName>
    </submittedName>
</protein>
<dbReference type="InterPro" id="IPR036942">
    <property type="entry name" value="Beta-barrel_TonB_sf"/>
</dbReference>
<feature type="signal peptide" evidence="13">
    <location>
        <begin position="1"/>
        <end position="23"/>
    </location>
</feature>
<evidence type="ECO:0000313" key="17">
    <source>
        <dbReference type="Proteomes" id="UP000535937"/>
    </source>
</evidence>
<keyword evidence="9 11" id="KW-0472">Membrane</keyword>
<dbReference type="PROSITE" id="PS52016">
    <property type="entry name" value="TONB_DEPENDENT_REC_3"/>
    <property type="match status" value="1"/>
</dbReference>
<evidence type="ECO:0000256" key="7">
    <source>
        <dbReference type="ARBA" id="ARBA00023065"/>
    </source>
</evidence>
<dbReference type="PANTHER" id="PTHR32552">
    <property type="entry name" value="FERRICHROME IRON RECEPTOR-RELATED"/>
    <property type="match status" value="1"/>
</dbReference>
<dbReference type="EMBL" id="JACHWZ010000004">
    <property type="protein sequence ID" value="MBB3060195.1"/>
    <property type="molecule type" value="Genomic_DNA"/>
</dbReference>
<keyword evidence="2 11" id="KW-0813">Transport</keyword>
<evidence type="ECO:0000256" key="12">
    <source>
        <dbReference type="RuleBase" id="RU003357"/>
    </source>
</evidence>
<evidence type="ECO:0000259" key="15">
    <source>
        <dbReference type="Pfam" id="PF07715"/>
    </source>
</evidence>
<evidence type="ECO:0000256" key="10">
    <source>
        <dbReference type="ARBA" id="ARBA00023237"/>
    </source>
</evidence>
<evidence type="ECO:0000256" key="2">
    <source>
        <dbReference type="ARBA" id="ARBA00022448"/>
    </source>
</evidence>
<evidence type="ECO:0000256" key="5">
    <source>
        <dbReference type="ARBA" id="ARBA00022692"/>
    </source>
</evidence>
<dbReference type="Proteomes" id="UP000535937">
    <property type="component" value="Unassembled WGS sequence"/>
</dbReference>
<keyword evidence="8 12" id="KW-0798">TonB box</keyword>
<dbReference type="Pfam" id="PF07715">
    <property type="entry name" value="Plug"/>
    <property type="match status" value="1"/>
</dbReference>
<reference evidence="16 17" key="1">
    <citation type="submission" date="2020-08" db="EMBL/GenBank/DDBJ databases">
        <title>Genomic Encyclopedia of Type Strains, Phase III (KMG-III): the genomes of soil and plant-associated and newly described type strains.</title>
        <authorList>
            <person name="Whitman W."/>
        </authorList>
    </citation>
    <scope>NUCLEOTIDE SEQUENCE [LARGE SCALE GENOMIC DNA]</scope>
    <source>
        <strain evidence="16 17">CECT 8799</strain>
    </source>
</reference>
<keyword evidence="5 11" id="KW-0812">Transmembrane</keyword>
<feature type="chain" id="PRO_5030962306" evidence="13">
    <location>
        <begin position="24"/>
        <end position="796"/>
    </location>
</feature>
<evidence type="ECO:0000256" key="11">
    <source>
        <dbReference type="PROSITE-ProRule" id="PRU01360"/>
    </source>
</evidence>